<dbReference type="EMBL" id="JBGUBD010000006">
    <property type="protein sequence ID" value="MFA9478740.1"/>
    <property type="molecule type" value="Genomic_DNA"/>
</dbReference>
<name>A0ABV4U573_9BACT</name>
<dbReference type="Proteomes" id="UP001575105">
    <property type="component" value="Unassembled WGS sequence"/>
</dbReference>
<keyword evidence="2" id="KW-0238">DNA-binding</keyword>
<proteinExistence type="predicted"/>
<sequence>MPNSPAEPAADGPRWRYLPPIVVGLLVSAWLSLGLAYHRQPATAGDLTPTPSDYRVHLNDDDAIQLQLLPGIGPRLADHILVDRQQGGRFDRREALERVHRIGPRTVERIKPWITLDPLPPTEP</sequence>
<evidence type="ECO:0000313" key="2">
    <source>
        <dbReference type="EMBL" id="MFA9478740.1"/>
    </source>
</evidence>
<reference evidence="2 3" key="1">
    <citation type="submission" date="2024-08" db="EMBL/GenBank/DDBJ databases">
        <title>Whole-genome sequencing of halo(alkali)philic microorganisms from hypersaline lakes.</title>
        <authorList>
            <person name="Sorokin D.Y."/>
            <person name="Merkel A.Y."/>
            <person name="Messina E."/>
            <person name="Yakimov M."/>
        </authorList>
    </citation>
    <scope>NUCLEOTIDE SEQUENCE [LARGE SCALE GENOMIC DNA]</scope>
    <source>
        <strain evidence="2 3">AB-hyl4</strain>
    </source>
</reference>
<evidence type="ECO:0000313" key="3">
    <source>
        <dbReference type="Proteomes" id="UP001575105"/>
    </source>
</evidence>
<dbReference type="Gene3D" id="1.10.150.320">
    <property type="entry name" value="Photosystem II 12 kDa extrinsic protein"/>
    <property type="match status" value="1"/>
</dbReference>
<dbReference type="PANTHER" id="PTHR21180:SF32">
    <property type="entry name" value="ENDONUCLEASE_EXONUCLEASE_PHOSPHATASE FAMILY DOMAIN-CONTAINING PROTEIN 1"/>
    <property type="match status" value="1"/>
</dbReference>
<dbReference type="SUPFAM" id="SSF47781">
    <property type="entry name" value="RuvA domain 2-like"/>
    <property type="match status" value="1"/>
</dbReference>
<dbReference type="RefSeq" id="WP_425345668.1">
    <property type="nucleotide sequence ID" value="NZ_JBGUBD010000006.1"/>
</dbReference>
<evidence type="ECO:0000256" key="1">
    <source>
        <dbReference type="SAM" id="Phobius"/>
    </source>
</evidence>
<dbReference type="GO" id="GO:0003677">
    <property type="term" value="F:DNA binding"/>
    <property type="evidence" value="ECO:0007669"/>
    <property type="project" value="UniProtKB-KW"/>
</dbReference>
<protein>
    <submittedName>
        <fullName evidence="2">ComEA family DNA-binding protein</fullName>
    </submittedName>
</protein>
<dbReference type="PANTHER" id="PTHR21180">
    <property type="entry name" value="ENDONUCLEASE/EXONUCLEASE/PHOSPHATASE FAMILY DOMAIN-CONTAINING PROTEIN 1"/>
    <property type="match status" value="1"/>
</dbReference>
<keyword evidence="3" id="KW-1185">Reference proteome</keyword>
<dbReference type="Pfam" id="PF12836">
    <property type="entry name" value="HHH_3"/>
    <property type="match status" value="1"/>
</dbReference>
<dbReference type="InterPro" id="IPR010994">
    <property type="entry name" value="RuvA_2-like"/>
</dbReference>
<accession>A0ABV4U573</accession>
<keyword evidence="1" id="KW-0812">Transmembrane</keyword>
<comment type="caution">
    <text evidence="2">The sequence shown here is derived from an EMBL/GenBank/DDBJ whole genome shotgun (WGS) entry which is preliminary data.</text>
</comment>
<gene>
    <name evidence="2" type="ORF">ACERK3_10575</name>
</gene>
<organism evidence="2 3">
    <name type="scientific">Natronomicrosphaera hydrolytica</name>
    <dbReference type="NCBI Taxonomy" id="3242702"/>
    <lineage>
        <taxon>Bacteria</taxon>
        <taxon>Pseudomonadati</taxon>
        <taxon>Planctomycetota</taxon>
        <taxon>Phycisphaerae</taxon>
        <taxon>Phycisphaerales</taxon>
        <taxon>Phycisphaeraceae</taxon>
        <taxon>Natronomicrosphaera</taxon>
    </lineage>
</organism>
<keyword evidence="1" id="KW-0472">Membrane</keyword>
<dbReference type="InterPro" id="IPR051675">
    <property type="entry name" value="Endo/Exo/Phosphatase_dom_1"/>
</dbReference>
<feature type="transmembrane region" description="Helical" evidence="1">
    <location>
        <begin position="17"/>
        <end position="37"/>
    </location>
</feature>
<keyword evidence="1" id="KW-1133">Transmembrane helix</keyword>